<evidence type="ECO:0000313" key="22">
    <source>
        <dbReference type="EMBL" id="OAA35985.1"/>
    </source>
</evidence>
<dbReference type="SUPFAM" id="SSF49899">
    <property type="entry name" value="Concanavalin A-like lectins/glucanases"/>
    <property type="match status" value="1"/>
</dbReference>
<dbReference type="InterPro" id="IPR050546">
    <property type="entry name" value="Glycosyl_Hydrlase_16"/>
</dbReference>
<name>A0A166S3F1_9HYPO</name>
<evidence type="ECO:0000256" key="10">
    <source>
        <dbReference type="ARBA" id="ARBA00023157"/>
    </source>
</evidence>
<evidence type="ECO:0000256" key="16">
    <source>
        <dbReference type="PIRNR" id="PIRNR037299"/>
    </source>
</evidence>
<evidence type="ECO:0000256" key="3">
    <source>
        <dbReference type="ARBA" id="ARBA00004589"/>
    </source>
</evidence>
<evidence type="ECO:0000256" key="17">
    <source>
        <dbReference type="PIRSR" id="PIRSR037299-1"/>
    </source>
</evidence>
<dbReference type="InterPro" id="IPR000757">
    <property type="entry name" value="Beta-glucanase-like"/>
</dbReference>
<dbReference type="GO" id="GO:0031505">
    <property type="term" value="P:fungal-type cell wall organization"/>
    <property type="evidence" value="ECO:0007669"/>
    <property type="project" value="TreeGrafter"/>
</dbReference>
<dbReference type="OrthoDB" id="4781at2759"/>
<keyword evidence="7 20" id="KW-0732">Signal</keyword>
<feature type="signal peptide" evidence="20">
    <location>
        <begin position="1"/>
        <end position="17"/>
    </location>
</feature>
<feature type="active site" description="Nucleophile" evidence="17">
    <location>
        <position position="117"/>
    </location>
</feature>
<evidence type="ECO:0000256" key="9">
    <source>
        <dbReference type="ARBA" id="ARBA00023136"/>
    </source>
</evidence>
<organism evidence="22 23">
    <name type="scientific">Beauveria brongniartii RCEF 3172</name>
    <dbReference type="NCBI Taxonomy" id="1081107"/>
    <lineage>
        <taxon>Eukaryota</taxon>
        <taxon>Fungi</taxon>
        <taxon>Dikarya</taxon>
        <taxon>Ascomycota</taxon>
        <taxon>Pezizomycotina</taxon>
        <taxon>Sordariomycetes</taxon>
        <taxon>Hypocreomycetidae</taxon>
        <taxon>Hypocreales</taxon>
        <taxon>Cordycipitaceae</taxon>
        <taxon>Beauveria</taxon>
        <taxon>Beauveria brongniartii</taxon>
    </lineage>
</organism>
<dbReference type="PIRSF" id="PIRSF037299">
    <property type="entry name" value="Glycosidase_CRH1_prd"/>
    <property type="match status" value="1"/>
</dbReference>
<evidence type="ECO:0000256" key="18">
    <source>
        <dbReference type="PIRSR" id="PIRSR037299-2"/>
    </source>
</evidence>
<evidence type="ECO:0000256" key="12">
    <source>
        <dbReference type="ARBA" id="ARBA00023288"/>
    </source>
</evidence>
<dbReference type="InterPro" id="IPR017168">
    <property type="entry name" value="CHR-like"/>
</dbReference>
<comment type="similarity">
    <text evidence="15">Belongs to the glycosyl hydrolase 16 family. CRH1 subfamily.</text>
</comment>
<dbReference type="AlphaFoldDB" id="A0A166S3F1"/>
<dbReference type="PANTHER" id="PTHR10963:SF68">
    <property type="entry name" value="GLYCOSIDASE CRH1-RELATED"/>
    <property type="match status" value="1"/>
</dbReference>
<keyword evidence="6" id="KW-0808">Transferase</keyword>
<feature type="chain" id="PRO_5007879377" description="Crh-like protein" evidence="20">
    <location>
        <begin position="18"/>
        <end position="404"/>
    </location>
</feature>
<dbReference type="InterPro" id="IPR013320">
    <property type="entry name" value="ConA-like_dom_sf"/>
</dbReference>
<evidence type="ECO:0000256" key="7">
    <source>
        <dbReference type="ARBA" id="ARBA00022729"/>
    </source>
</evidence>
<dbReference type="GO" id="GO:0009277">
    <property type="term" value="C:fungal-type cell wall"/>
    <property type="evidence" value="ECO:0007669"/>
    <property type="project" value="TreeGrafter"/>
</dbReference>
<dbReference type="GO" id="GO:0098552">
    <property type="term" value="C:side of membrane"/>
    <property type="evidence" value="ECO:0007669"/>
    <property type="project" value="UniProtKB-KW"/>
</dbReference>
<keyword evidence="5" id="KW-0328">Glycosyltransferase</keyword>
<feature type="region of interest" description="Disordered" evidence="19">
    <location>
        <begin position="269"/>
        <end position="290"/>
    </location>
</feature>
<keyword evidence="23" id="KW-1185">Reference proteome</keyword>
<keyword evidence="4" id="KW-0336">GPI-anchor</keyword>
<dbReference type="GO" id="GO:0005975">
    <property type="term" value="P:carbohydrate metabolic process"/>
    <property type="evidence" value="ECO:0007669"/>
    <property type="project" value="InterPro"/>
</dbReference>
<comment type="subcellular location">
    <subcellularLocation>
        <location evidence="2">Cell envelope</location>
    </subcellularLocation>
    <subcellularLocation>
        <location evidence="3">Membrane</location>
        <topology evidence="3">Lipid-anchor</topology>
        <topology evidence="3">GPI-anchor</topology>
    </subcellularLocation>
</comment>
<keyword evidence="8 16" id="KW-0378">Hydrolase</keyword>
<evidence type="ECO:0000313" key="23">
    <source>
        <dbReference type="Proteomes" id="UP000076863"/>
    </source>
</evidence>
<dbReference type="Proteomes" id="UP000076863">
    <property type="component" value="Unassembled WGS sequence"/>
</dbReference>
<keyword evidence="12" id="KW-0449">Lipoprotein</keyword>
<keyword evidence="9 16" id="KW-0472">Membrane</keyword>
<accession>A0A166S3F1</accession>
<evidence type="ECO:0000256" key="6">
    <source>
        <dbReference type="ARBA" id="ARBA00022679"/>
    </source>
</evidence>
<comment type="catalytic activity">
    <reaction evidence="1">
        <text>Random endo-hydrolysis of N-acetyl-beta-D-glucosaminide (1-&gt;4)-beta-linkages in chitin and chitodextrins.</text>
        <dbReference type="EC" id="3.2.1.14"/>
    </reaction>
</comment>
<keyword evidence="10 18" id="KW-1015">Disulfide bond</keyword>
<sequence>MFSKIAVALAAVSLVSAQTSTECNPLKTTCKPDPAFGKNGANCDFTAGACNGFHTMAGKAVTYDSRGAIVAMDAPGQAPTLRSDNYLFFGRVDVELQAAPGKGIVTSVVLLSDDLDEIDFETVGFDNKQIQSNYFSKGDDSVFDRGGNHAVDNPLGAIHKYTFEWTPEKIDWIINGAVVRTLTRAAVGDAFPQSPMQVKLGAWVAGYEGGRPGTIEWSGGIADFSNGPATAIYKSVKVVDYAGGSSATDKDVKEYVYGDHSGSAKSIKINLKDGSNSTPEASASASSTTAASSASSVSASSVSASSASASSSQKSSVTSTKSVTTSAAPSIITTEALPTKNSTSTMITATSSAVNGTNATTTLTTATGSRTSAGSTPTSPPTSGASGSGAMFGAAVLLLAALAI</sequence>
<evidence type="ECO:0000256" key="1">
    <source>
        <dbReference type="ARBA" id="ARBA00000822"/>
    </source>
</evidence>
<feature type="region of interest" description="Disordered" evidence="19">
    <location>
        <begin position="363"/>
        <end position="387"/>
    </location>
</feature>
<keyword evidence="11" id="KW-0325">Glycoprotein</keyword>
<evidence type="ECO:0000256" key="13">
    <source>
        <dbReference type="ARBA" id="ARBA00023295"/>
    </source>
</evidence>
<feature type="compositionally biased region" description="Low complexity" evidence="19">
    <location>
        <begin position="281"/>
        <end position="290"/>
    </location>
</feature>
<dbReference type="Gene3D" id="2.60.120.200">
    <property type="match status" value="1"/>
</dbReference>
<evidence type="ECO:0000256" key="8">
    <source>
        <dbReference type="ARBA" id="ARBA00022801"/>
    </source>
</evidence>
<reference evidence="22 23" key="1">
    <citation type="journal article" date="2016" name="Genome Biol. Evol.">
        <title>Divergent and convergent evolution of fungal pathogenicity.</title>
        <authorList>
            <person name="Shang Y."/>
            <person name="Xiao G."/>
            <person name="Zheng P."/>
            <person name="Cen K."/>
            <person name="Zhan S."/>
            <person name="Wang C."/>
        </authorList>
    </citation>
    <scope>NUCLEOTIDE SEQUENCE [LARGE SCALE GENOMIC DNA]</scope>
    <source>
        <strain evidence="22 23">RCEF 3172</strain>
    </source>
</reference>
<dbReference type="PANTHER" id="PTHR10963">
    <property type="entry name" value="GLYCOSYL HYDROLASE-RELATED"/>
    <property type="match status" value="1"/>
</dbReference>
<keyword evidence="13" id="KW-0326">Glycosidase</keyword>
<keyword evidence="14" id="KW-0961">Cell wall biogenesis/degradation</keyword>
<evidence type="ECO:0000256" key="15">
    <source>
        <dbReference type="ARBA" id="ARBA00038074"/>
    </source>
</evidence>
<dbReference type="EMBL" id="AZHA01000038">
    <property type="protein sequence ID" value="OAA35985.1"/>
    <property type="molecule type" value="Genomic_DNA"/>
</dbReference>
<gene>
    <name evidence="22" type="ORF">BBO_08410</name>
</gene>
<comment type="caution">
    <text evidence="22">The sequence shown here is derived from an EMBL/GenBank/DDBJ whole genome shotgun (WGS) entry which is preliminary data.</text>
</comment>
<feature type="active site" description="Proton donor" evidence="17">
    <location>
        <position position="121"/>
    </location>
</feature>
<evidence type="ECO:0000256" key="19">
    <source>
        <dbReference type="SAM" id="MobiDB-lite"/>
    </source>
</evidence>
<evidence type="ECO:0000256" key="5">
    <source>
        <dbReference type="ARBA" id="ARBA00022676"/>
    </source>
</evidence>
<evidence type="ECO:0000256" key="11">
    <source>
        <dbReference type="ARBA" id="ARBA00023180"/>
    </source>
</evidence>
<dbReference type="Pfam" id="PF00722">
    <property type="entry name" value="Glyco_hydro_16"/>
    <property type="match status" value="1"/>
</dbReference>
<feature type="disulfide bond" evidence="18">
    <location>
        <begin position="23"/>
        <end position="30"/>
    </location>
</feature>
<feature type="domain" description="GH16" evidence="21">
    <location>
        <begin position="24"/>
        <end position="244"/>
    </location>
</feature>
<dbReference type="GO" id="GO:0016757">
    <property type="term" value="F:glycosyltransferase activity"/>
    <property type="evidence" value="ECO:0007669"/>
    <property type="project" value="UniProtKB-KW"/>
</dbReference>
<evidence type="ECO:0000256" key="20">
    <source>
        <dbReference type="SAM" id="SignalP"/>
    </source>
</evidence>
<protein>
    <recommendedName>
        <fullName evidence="16">Crh-like protein</fullName>
        <ecNumber evidence="16">3.2.-.-</ecNumber>
    </recommendedName>
</protein>
<evidence type="ECO:0000259" key="21">
    <source>
        <dbReference type="PROSITE" id="PS51762"/>
    </source>
</evidence>
<proteinExistence type="inferred from homology"/>
<dbReference type="PROSITE" id="PS51762">
    <property type="entry name" value="GH16_2"/>
    <property type="match status" value="1"/>
</dbReference>
<dbReference type="EC" id="3.2.-.-" evidence="16"/>
<evidence type="ECO:0000256" key="14">
    <source>
        <dbReference type="ARBA" id="ARBA00023316"/>
    </source>
</evidence>
<feature type="region of interest" description="Disordered" evidence="19">
    <location>
        <begin position="304"/>
        <end position="324"/>
    </location>
</feature>
<evidence type="ECO:0000256" key="2">
    <source>
        <dbReference type="ARBA" id="ARBA00004196"/>
    </source>
</evidence>
<dbReference type="GO" id="GO:0008843">
    <property type="term" value="F:endochitinase activity"/>
    <property type="evidence" value="ECO:0007669"/>
    <property type="project" value="UniProtKB-EC"/>
</dbReference>
<evidence type="ECO:0000256" key="4">
    <source>
        <dbReference type="ARBA" id="ARBA00022622"/>
    </source>
</evidence>